<feature type="compositionally biased region" description="Low complexity" evidence="1">
    <location>
        <begin position="140"/>
        <end position="213"/>
    </location>
</feature>
<gene>
    <name evidence="2" type="ORF">CYMTET_27229</name>
</gene>
<accession>A0AAE0KXE3</accession>
<comment type="caution">
    <text evidence="2">The sequence shown here is derived from an EMBL/GenBank/DDBJ whole genome shotgun (WGS) entry which is preliminary data.</text>
</comment>
<dbReference type="Proteomes" id="UP001190700">
    <property type="component" value="Unassembled WGS sequence"/>
</dbReference>
<reference evidence="2 3" key="1">
    <citation type="journal article" date="2015" name="Genome Biol. Evol.">
        <title>Comparative Genomics of a Bacterivorous Green Alga Reveals Evolutionary Causalities and Consequences of Phago-Mixotrophic Mode of Nutrition.</title>
        <authorList>
            <person name="Burns J.A."/>
            <person name="Paasch A."/>
            <person name="Narechania A."/>
            <person name="Kim E."/>
        </authorList>
    </citation>
    <scope>NUCLEOTIDE SEQUENCE [LARGE SCALE GENOMIC DNA]</scope>
    <source>
        <strain evidence="2 3">PLY_AMNH</strain>
    </source>
</reference>
<feature type="region of interest" description="Disordered" evidence="1">
    <location>
        <begin position="139"/>
        <end position="224"/>
    </location>
</feature>
<name>A0AAE0KXE3_9CHLO</name>
<evidence type="ECO:0000313" key="2">
    <source>
        <dbReference type="EMBL" id="KAK3264004.1"/>
    </source>
</evidence>
<evidence type="ECO:0000256" key="1">
    <source>
        <dbReference type="SAM" id="MobiDB-lite"/>
    </source>
</evidence>
<keyword evidence="3" id="KW-1185">Reference proteome</keyword>
<protein>
    <submittedName>
        <fullName evidence="2">Uncharacterized protein</fullName>
    </submittedName>
</protein>
<evidence type="ECO:0000313" key="3">
    <source>
        <dbReference type="Proteomes" id="UP001190700"/>
    </source>
</evidence>
<dbReference type="EMBL" id="LGRX02014868">
    <property type="protein sequence ID" value="KAK3264004.1"/>
    <property type="molecule type" value="Genomic_DNA"/>
</dbReference>
<dbReference type="AlphaFoldDB" id="A0AAE0KXE3"/>
<proteinExistence type="predicted"/>
<sequence length="600" mass="61385">MQSAKGKADTSSTLAANFLRARKAARERICATSQRHNEALKLTGNESEQSSIDSATRVLQKKDERENMLEKEALSEATVGPVASVEARLAEQKGAMERIRASRKRMLAVTPVTAPGCHIAHAACIGSPAPHVALRASFGRASQQERASAASARSPQPTPSPQQRASPATSTQPSSRADPAAADTPSPAPSRPKTTSSTLPTTSASAVDAPAVAEAEDRHSTRTTRLWADQLAAMERIREALQPPSHVAPPSSRVMLTRWPVAWWGSRQVGADSGAACGLSQAAKRAAVSAASAGAGAPAQAAAKGSAKKSAAQAAVAAAAERVAPNSAFLERFLEGQNTTNARQNVQHRAAASNQSLALTATRAARPVLTLAAKKGSVAAVRRCALSIAEEQRYAVCTGLLQEVAGLFGFDLRARRMGEGEGPEASSPRQRAQTPDGEGEGATPCAKAVVLATLQDAPQGATGSPRADLSPGGSSLGKRKGGAGLRIDTSHGGLDGSSDVPSPSPVFQPRKATRTAPGASTASQSGATRIAKAASVKSRQRPPLAKPPADKGGEGRQVGGKRSMAHAAGAALGKRRAVSLDGGVCAAGLFGAAISSIAKR</sequence>
<feature type="compositionally biased region" description="Polar residues" evidence="1">
    <location>
        <begin position="518"/>
        <end position="527"/>
    </location>
</feature>
<feature type="region of interest" description="Disordered" evidence="1">
    <location>
        <begin position="418"/>
        <end position="442"/>
    </location>
</feature>
<feature type="region of interest" description="Disordered" evidence="1">
    <location>
        <begin position="458"/>
        <end position="562"/>
    </location>
</feature>
<organism evidence="2 3">
    <name type="scientific">Cymbomonas tetramitiformis</name>
    <dbReference type="NCBI Taxonomy" id="36881"/>
    <lineage>
        <taxon>Eukaryota</taxon>
        <taxon>Viridiplantae</taxon>
        <taxon>Chlorophyta</taxon>
        <taxon>Pyramimonadophyceae</taxon>
        <taxon>Pyramimonadales</taxon>
        <taxon>Pyramimonadaceae</taxon>
        <taxon>Cymbomonas</taxon>
    </lineage>
</organism>